<proteinExistence type="predicted"/>
<protein>
    <submittedName>
        <fullName evidence="2">NAD(P)H-binding protein</fullName>
    </submittedName>
</protein>
<sequence length="279" mass="29592">MILVIGATAHFGRQTVEALVGAGEQVRALTRDPASAGLPEGVEVVRGDLEKPETFGAALADVTSVFLVLPYGLDATAFIEAAAKAGVERIVFLSSGAIVDGLDTQRDVIAEYHAGVEKAITATGVDSTMIRILFPAINSLAFGMQLKGGDVVRGAYAGAAYSMIHERDVADVAARVLTTGGHAGRVYELTGPQSLTQVEQIQVLGEALGRPLRFEEVDDKVLREQMGRFMDPAFVNALFDLMGATVGRPAPLNSLVKEITGHEPRTYAQWASEHVADFA</sequence>
<dbReference type="InterPro" id="IPR008030">
    <property type="entry name" value="NmrA-like"/>
</dbReference>
<dbReference type="Pfam" id="PF05368">
    <property type="entry name" value="NmrA"/>
    <property type="match status" value="1"/>
</dbReference>
<dbReference type="InterPro" id="IPR036291">
    <property type="entry name" value="NAD(P)-bd_dom_sf"/>
</dbReference>
<dbReference type="Gene3D" id="3.40.50.720">
    <property type="entry name" value="NAD(P)-binding Rossmann-like Domain"/>
    <property type="match status" value="1"/>
</dbReference>
<reference evidence="3" key="1">
    <citation type="journal article" date="2019" name="Int. J. Syst. Evol. Microbiol.">
        <title>The Global Catalogue of Microorganisms (GCM) 10K type strain sequencing project: providing services to taxonomists for standard genome sequencing and annotation.</title>
        <authorList>
            <consortium name="The Broad Institute Genomics Platform"/>
            <consortium name="The Broad Institute Genome Sequencing Center for Infectious Disease"/>
            <person name="Wu L."/>
            <person name="Ma J."/>
        </authorList>
    </citation>
    <scope>NUCLEOTIDE SEQUENCE [LARGE SCALE GENOMIC DNA]</scope>
    <source>
        <strain evidence="3">JCM 6833</strain>
    </source>
</reference>
<dbReference type="InterPro" id="IPR051604">
    <property type="entry name" value="Ergot_Alk_Oxidoreductase"/>
</dbReference>
<keyword evidence="3" id="KW-1185">Reference proteome</keyword>
<gene>
    <name evidence="2" type="ORF">GCM10010411_65100</name>
</gene>
<dbReference type="RefSeq" id="WP_344546309.1">
    <property type="nucleotide sequence ID" value="NZ_BAAATD010000010.1"/>
</dbReference>
<feature type="domain" description="NmrA-like" evidence="1">
    <location>
        <begin position="2"/>
        <end position="224"/>
    </location>
</feature>
<accession>A0ABP6CKZ3</accession>
<evidence type="ECO:0000313" key="2">
    <source>
        <dbReference type="EMBL" id="GAA2620255.1"/>
    </source>
</evidence>
<name>A0ABP6CKZ3_9ACTN</name>
<organism evidence="2 3">
    <name type="scientific">Actinomadura fulvescens</name>
    <dbReference type="NCBI Taxonomy" id="46160"/>
    <lineage>
        <taxon>Bacteria</taxon>
        <taxon>Bacillati</taxon>
        <taxon>Actinomycetota</taxon>
        <taxon>Actinomycetes</taxon>
        <taxon>Streptosporangiales</taxon>
        <taxon>Thermomonosporaceae</taxon>
        <taxon>Actinomadura</taxon>
    </lineage>
</organism>
<comment type="caution">
    <text evidence="2">The sequence shown here is derived from an EMBL/GenBank/DDBJ whole genome shotgun (WGS) entry which is preliminary data.</text>
</comment>
<evidence type="ECO:0000313" key="3">
    <source>
        <dbReference type="Proteomes" id="UP001501509"/>
    </source>
</evidence>
<dbReference type="SUPFAM" id="SSF51735">
    <property type="entry name" value="NAD(P)-binding Rossmann-fold domains"/>
    <property type="match status" value="1"/>
</dbReference>
<dbReference type="PANTHER" id="PTHR43162">
    <property type="match status" value="1"/>
</dbReference>
<dbReference type="PANTHER" id="PTHR43162:SF1">
    <property type="entry name" value="PRESTALK A DIFFERENTIATION PROTEIN A"/>
    <property type="match status" value="1"/>
</dbReference>
<dbReference type="EMBL" id="BAAATD010000010">
    <property type="protein sequence ID" value="GAA2620255.1"/>
    <property type="molecule type" value="Genomic_DNA"/>
</dbReference>
<dbReference type="Proteomes" id="UP001501509">
    <property type="component" value="Unassembled WGS sequence"/>
</dbReference>
<evidence type="ECO:0000259" key="1">
    <source>
        <dbReference type="Pfam" id="PF05368"/>
    </source>
</evidence>